<proteinExistence type="predicted"/>
<dbReference type="Proteomes" id="UP000287394">
    <property type="component" value="Chromosome"/>
</dbReference>
<dbReference type="KEGG" id="ccot:CCAX7_43830"/>
<evidence type="ECO:0000313" key="2">
    <source>
        <dbReference type="Proteomes" id="UP000287394"/>
    </source>
</evidence>
<evidence type="ECO:0000313" key="1">
    <source>
        <dbReference type="EMBL" id="BDI32332.1"/>
    </source>
</evidence>
<name>A0A402CXF8_9BACT</name>
<sequence>MSTLQPITLKRLASRRRGAALATSLVLIFAMSTLALGLVSLVGATIQMSQHRNDTTEAFNMADSGVDLAIAWLTQQASPPDDNALHPMTNFYGTNGTITAPFGQTGTTLTVRIDGDATNPTSTQKHYVIESQATMPSGASQTVRVYVQQASFGKYAYFTVNDGAGFWDFNNHFEGPFHSNDADGLQTTILWKSNNTANPMFTYTGDDAFSVSGNVTWWKNSIGVVSSPSSISDYKSIATSGQPSMTTGYKTDANGNFLLDSSGKKIPNSAQIPLPTTDYTQEYAAMGLPAPTPCTTAPAGTPTTAGATIVNSSGTVSGGIFLHGNSVVALSVNGSGNQVITVTQGTTIQTITVDPSNNQTKVDKSVSGVHTMTTLTGTPNGMVYSDGNITGLSGQIADNKVDSSGNITYRSQMTIATDIAASKDVTLTGSITYNTARNLSIAQASDTNFNQKAGVFGLLGHHISVASGAGPNLEYDGNIFATSTFDAANPSIPSSSSNGTMTSIGGVITQSSGIFAYANSDGSLASGYQEQYHYDTRLADHPPPFFPTTGNHYDVLSWQRVTGMLT</sequence>
<keyword evidence="2" id="KW-1185">Reference proteome</keyword>
<dbReference type="RefSeq" id="WP_119321985.1">
    <property type="nucleotide sequence ID" value="NZ_AP025739.1"/>
</dbReference>
<organism evidence="1 2">
    <name type="scientific">Capsulimonas corticalis</name>
    <dbReference type="NCBI Taxonomy" id="2219043"/>
    <lineage>
        <taxon>Bacteria</taxon>
        <taxon>Bacillati</taxon>
        <taxon>Armatimonadota</taxon>
        <taxon>Armatimonadia</taxon>
        <taxon>Capsulimonadales</taxon>
        <taxon>Capsulimonadaceae</taxon>
        <taxon>Capsulimonas</taxon>
    </lineage>
</organism>
<gene>
    <name evidence="1" type="ORF">CCAX7_43830</name>
</gene>
<accession>A0A402CXF8</accession>
<reference evidence="1 2" key="1">
    <citation type="journal article" date="2019" name="Int. J. Syst. Evol. Microbiol.">
        <title>Capsulimonas corticalis gen. nov., sp. nov., an aerobic capsulated bacterium, of a novel bacterial order, Capsulimonadales ord. nov., of the class Armatimonadia of the phylum Armatimonadetes.</title>
        <authorList>
            <person name="Li J."/>
            <person name="Kudo C."/>
            <person name="Tonouchi A."/>
        </authorList>
    </citation>
    <scope>NUCLEOTIDE SEQUENCE [LARGE SCALE GENOMIC DNA]</scope>
    <source>
        <strain evidence="1 2">AX-7</strain>
    </source>
</reference>
<protein>
    <submittedName>
        <fullName evidence="1">Uncharacterized protein</fullName>
    </submittedName>
</protein>
<dbReference type="AlphaFoldDB" id="A0A402CXF8"/>
<dbReference type="EMBL" id="AP025739">
    <property type="protein sequence ID" value="BDI32332.1"/>
    <property type="molecule type" value="Genomic_DNA"/>
</dbReference>